<dbReference type="AlphaFoldDB" id="Q65UF4"/>
<protein>
    <submittedName>
        <fullName evidence="1">Uncharacterized protein</fullName>
    </submittedName>
</protein>
<dbReference type="STRING" id="221988.MS0799"/>
<reference evidence="1 2" key="1">
    <citation type="journal article" date="2004" name="Nat. Biotechnol.">
        <title>The genome sequence of the capnophilic rumen bacterium Mannheimia succiniciproducens.</title>
        <authorList>
            <person name="Hong S.H."/>
            <person name="Kim J.S."/>
            <person name="Lee S.Y."/>
            <person name="In Y.H."/>
            <person name="Choi S.S."/>
            <person name="Rih J.-K."/>
            <person name="Kim C.H."/>
            <person name="Jeong H."/>
            <person name="Hur C.G."/>
            <person name="Kim J.J."/>
        </authorList>
    </citation>
    <scope>NUCLEOTIDE SEQUENCE [LARGE SCALE GENOMIC DNA]</scope>
    <source>
        <strain evidence="2">KCTC 0769BP / MBEL55E</strain>
    </source>
</reference>
<organism evidence="1 2">
    <name type="scientific">Mannheimia succiniciproducens (strain KCTC 0769BP / MBEL55E)</name>
    <dbReference type="NCBI Taxonomy" id="221988"/>
    <lineage>
        <taxon>Bacteria</taxon>
        <taxon>Pseudomonadati</taxon>
        <taxon>Pseudomonadota</taxon>
        <taxon>Gammaproteobacteria</taxon>
        <taxon>Pasteurellales</taxon>
        <taxon>Pasteurellaceae</taxon>
        <taxon>Basfia</taxon>
    </lineage>
</organism>
<name>Q65UF4_MANSM</name>
<dbReference type="EMBL" id="AE016827">
    <property type="protein sequence ID" value="AAU37406.1"/>
    <property type="molecule type" value="Genomic_DNA"/>
</dbReference>
<dbReference type="Proteomes" id="UP000000607">
    <property type="component" value="Chromosome"/>
</dbReference>
<dbReference type="HOGENOM" id="CLU_3390163_0_0_6"/>
<dbReference type="KEGG" id="msu:MS0799"/>
<accession>Q65UF4</accession>
<gene>
    <name evidence="1" type="ordered locus">MS0799</name>
</gene>
<sequence>MSYKLKSNRGNEYELVSFGIEKICGFFGQSKT</sequence>
<evidence type="ECO:0000313" key="2">
    <source>
        <dbReference type="Proteomes" id="UP000000607"/>
    </source>
</evidence>
<proteinExistence type="predicted"/>
<evidence type="ECO:0000313" key="1">
    <source>
        <dbReference type="EMBL" id="AAU37406.1"/>
    </source>
</evidence>
<keyword evidence="2" id="KW-1185">Reference proteome</keyword>